<feature type="compositionally biased region" description="Polar residues" evidence="2">
    <location>
        <begin position="874"/>
        <end position="886"/>
    </location>
</feature>
<reference evidence="4" key="1">
    <citation type="submission" date="2025-08" db="UniProtKB">
        <authorList>
            <consortium name="RefSeq"/>
        </authorList>
    </citation>
    <scope>IDENTIFICATION</scope>
</reference>
<keyword evidence="3" id="KW-1185">Reference proteome</keyword>
<feature type="region of interest" description="Disordered" evidence="2">
    <location>
        <begin position="1"/>
        <end position="36"/>
    </location>
</feature>
<feature type="region of interest" description="Disordered" evidence="2">
    <location>
        <begin position="314"/>
        <end position="450"/>
    </location>
</feature>
<feature type="compositionally biased region" description="Gly residues" evidence="2">
    <location>
        <begin position="1"/>
        <end position="15"/>
    </location>
</feature>
<dbReference type="Proteomes" id="UP000515204">
    <property type="component" value="Unplaced"/>
</dbReference>
<dbReference type="AlphaFoldDB" id="A0A6P3XQI2"/>
<feature type="compositionally biased region" description="Low complexity" evidence="2">
    <location>
        <begin position="432"/>
        <end position="450"/>
    </location>
</feature>
<feature type="compositionally biased region" description="Polar residues" evidence="2">
    <location>
        <begin position="360"/>
        <end position="375"/>
    </location>
</feature>
<feature type="compositionally biased region" description="Low complexity" evidence="2">
    <location>
        <begin position="808"/>
        <end position="819"/>
    </location>
</feature>
<feature type="region of interest" description="Disordered" evidence="2">
    <location>
        <begin position="179"/>
        <end position="211"/>
    </location>
</feature>
<feature type="compositionally biased region" description="Basic and acidic residues" evidence="2">
    <location>
        <begin position="19"/>
        <end position="35"/>
    </location>
</feature>
<dbReference type="OrthoDB" id="6363430at2759"/>
<gene>
    <name evidence="4" type="primary">LOC106747456</name>
</gene>
<accession>A0A6P3XQI2</accession>
<feature type="compositionally biased region" description="Acidic residues" evidence="2">
    <location>
        <begin position="102"/>
        <end position="133"/>
    </location>
</feature>
<feature type="compositionally biased region" description="Basic and acidic residues" evidence="2">
    <location>
        <begin position="785"/>
        <end position="794"/>
    </location>
</feature>
<feature type="compositionally biased region" description="Basic and acidic residues" evidence="2">
    <location>
        <begin position="183"/>
        <end position="207"/>
    </location>
</feature>
<feature type="coiled-coil region" evidence="1">
    <location>
        <begin position="57"/>
        <end position="98"/>
    </location>
</feature>
<name>A0A6P3XQI2_DINQU</name>
<sequence length="940" mass="104104">MAGVGAGGGVGGGGMLRTRMRDLSVKPNRKLDRKSSRGMIYENEELRLRTIHINAEVEQGQNDIKKLRRENEQLRREIWSLRDEYDKLEEILKRQKIRGESEEYEDRSEEDDGLQSDFSCEEDEGGEHEEYEGSNEKTSKGFNEEEQLDNAENQKISFEKMSSSLHRLHVEFDDLSVVEEEEELRKDKERKEATPSLEEPRSDDGRHLPPPFLGPRQLHDNIPFYPATYEPTGAFSGTSYYTECPFEFPNTVDLMLPTDALLASPCPGLQSDPLIPLVGMDSRSLDQAIEPMLPRIHVPPVGWQNDVVPLKHPSAYSGTNVTPGASEMQATGTPDSKMTSSLASATSSDIQSFLRRKNAKQSMRTQDASTLSSPEETVGRNAWNVGVDSVDGQDERKDGSRKAGETIVPERPRHFFAPLPSKLKKQEEESPTASTSHFGTGTSSSSGKTASTVISRTNPFAGQKGSADIYVNGAVACDGEDVSRERDESRTFLSTDNLLLAEYSRVAGSGGQLMKSVSCQDLSSECQSAAQHCKLSHIDGKSQMLAKSDNTLDNITSGPYKSHLNVTLKIPRAEQAPSPETPEIPNLPSIDYRLFKNPFLRNFDKLCPNYRTEPSSSATKPLSVQVNDDGAAYQYGMSAFGRVHLDERFHVAHLSDKNRLLIPSDQLMGGKQDIQVTSFERPSPCTLIPSATSYDLSTLRRLNANRYLQNQNPYQSVPFVASRGQFYPQRAGGMVYYDNVAAKVPAQTQTSIDGDSHHEDEHPDEETTSAPNSPSGQRRKRIVKRDKATVKEQRPLSPAAQRRLRKQSSVTSTDTPDSPGKMARKRLRKLSTTTTSDVQEDKNESRSSSSGQDSPRKDQNRRVSVYINSKRRSSQTSLKTSRSGSVDASKDKYADGGALSSERERTNSVSSRETASVKARKTSTSSGNVPWCACWGNGCI</sequence>
<dbReference type="GeneID" id="106747456"/>
<evidence type="ECO:0000256" key="1">
    <source>
        <dbReference type="SAM" id="Coils"/>
    </source>
</evidence>
<evidence type="ECO:0000313" key="4">
    <source>
        <dbReference type="RefSeq" id="XP_014480472.1"/>
    </source>
</evidence>
<feature type="compositionally biased region" description="Basic and acidic residues" evidence="2">
    <location>
        <begin position="393"/>
        <end position="413"/>
    </location>
</feature>
<feature type="compositionally biased region" description="Basic and acidic residues" evidence="2">
    <location>
        <begin position="134"/>
        <end position="143"/>
    </location>
</feature>
<dbReference type="KEGG" id="dqu:106747456"/>
<organism evidence="3 4">
    <name type="scientific">Dinoponera quadriceps</name>
    <name type="common">South American ant</name>
    <dbReference type="NCBI Taxonomy" id="609295"/>
    <lineage>
        <taxon>Eukaryota</taxon>
        <taxon>Metazoa</taxon>
        <taxon>Ecdysozoa</taxon>
        <taxon>Arthropoda</taxon>
        <taxon>Hexapoda</taxon>
        <taxon>Insecta</taxon>
        <taxon>Pterygota</taxon>
        <taxon>Neoptera</taxon>
        <taxon>Endopterygota</taxon>
        <taxon>Hymenoptera</taxon>
        <taxon>Apocrita</taxon>
        <taxon>Aculeata</taxon>
        <taxon>Formicoidea</taxon>
        <taxon>Formicidae</taxon>
        <taxon>Ponerinae</taxon>
        <taxon>Ponerini</taxon>
        <taxon>Dinoponera</taxon>
    </lineage>
</organism>
<protein>
    <submittedName>
        <fullName evidence="4">Uncharacterized protein LOC106747456 isoform X1</fullName>
    </submittedName>
</protein>
<feature type="region of interest" description="Disordered" evidence="2">
    <location>
        <begin position="749"/>
        <end position="924"/>
    </location>
</feature>
<evidence type="ECO:0000313" key="3">
    <source>
        <dbReference type="Proteomes" id="UP000515204"/>
    </source>
</evidence>
<evidence type="ECO:0000256" key="2">
    <source>
        <dbReference type="SAM" id="MobiDB-lite"/>
    </source>
</evidence>
<feature type="compositionally biased region" description="Polar residues" evidence="2">
    <location>
        <begin position="316"/>
        <end position="351"/>
    </location>
</feature>
<dbReference type="RefSeq" id="XP_014480472.1">
    <property type="nucleotide sequence ID" value="XM_014624986.1"/>
</dbReference>
<keyword evidence="1" id="KW-0175">Coiled coil</keyword>
<proteinExistence type="predicted"/>
<feature type="region of interest" description="Disordered" evidence="2">
    <location>
        <begin position="98"/>
        <end position="146"/>
    </location>
</feature>